<sequence>MERSDMVDRESVASARTGASAAVAYRLYADALAGERLPAAFVDLDALDRNGERLGARAAGLPVRLVTKSIRSVAILRYLLASFPYLQGLLCFSPTEAAWLAGQGFDDLVVAYPTVERSEIALVAAAVRGGASITLMVDHVDQLDIIDACAAAAATSLPVAIDMDASTAFPGVHFGVYRSPVATPAAALALAAEIAGRPYLRLDGVMGYEGQIAGLNDAVPGQAVRNRIIRTLKARSIRDVRRRRGAIVAALLAAGHRLRFVNGGGTGSFESTARDPSVTELAAGSGFYLPGLFDHYAIRLGEPAAGFALPVTRRPTAGMVTCAGGGYPASGPIGPDRLPKPWLPAGTTLIANEGGGEVQTPVRLAAAGALPIGAPVFFRHAKAGELCERFETLLLLRGGAIVDRVATYRGDGRCFF</sequence>
<gene>
    <name evidence="2" type="ORF">MC45_00975</name>
</gene>
<proteinExistence type="predicted"/>
<dbReference type="HOGENOM" id="CLU_042383_0_0_5"/>
<dbReference type="InterPro" id="IPR029066">
    <property type="entry name" value="PLP-binding_barrel"/>
</dbReference>
<dbReference type="eggNOG" id="COG3616">
    <property type="taxonomic scope" value="Bacteria"/>
</dbReference>
<dbReference type="GO" id="GO:0036088">
    <property type="term" value="P:D-serine catabolic process"/>
    <property type="evidence" value="ECO:0007669"/>
    <property type="project" value="TreeGrafter"/>
</dbReference>
<dbReference type="Pfam" id="PF01168">
    <property type="entry name" value="Ala_racemase_N"/>
    <property type="match status" value="1"/>
</dbReference>
<dbReference type="PANTHER" id="PTHR28004">
    <property type="entry name" value="ZGC:162816-RELATED"/>
    <property type="match status" value="1"/>
</dbReference>
<evidence type="ECO:0000313" key="2">
    <source>
        <dbReference type="EMBL" id="AIT05237.1"/>
    </source>
</evidence>
<dbReference type="AlphaFoldDB" id="A0A097ECE1"/>
<evidence type="ECO:0000259" key="1">
    <source>
        <dbReference type="Pfam" id="PF01168"/>
    </source>
</evidence>
<reference evidence="2 3" key="1">
    <citation type="submission" date="2014-09" db="EMBL/GenBank/DDBJ databases">
        <title>Using Illumina technology Improving SMRT sequencing Genome Assembly by RASTools.</title>
        <authorList>
            <person name="Zhou Y."/>
            <person name="Ma T."/>
            <person name="Liu T."/>
        </authorList>
    </citation>
    <scope>NUCLEOTIDE SEQUENCE [LARGE SCALE GENOMIC DNA]</scope>
    <source>
        <strain evidence="2 3">ATCC 55669</strain>
    </source>
</reference>
<dbReference type="InterPro" id="IPR001608">
    <property type="entry name" value="Ala_racemase_N"/>
</dbReference>
<feature type="domain" description="Alanine racemase N-terminal" evidence="1">
    <location>
        <begin position="42"/>
        <end position="214"/>
    </location>
</feature>
<name>A0A097ECE1_9SPHN</name>
<dbReference type="Proteomes" id="UP000033200">
    <property type="component" value="Chromosome"/>
</dbReference>
<dbReference type="GO" id="GO:0008721">
    <property type="term" value="F:D-serine ammonia-lyase activity"/>
    <property type="evidence" value="ECO:0007669"/>
    <property type="project" value="TreeGrafter"/>
</dbReference>
<dbReference type="KEGG" id="stax:MC45_00975"/>
<dbReference type="InterPro" id="IPR051466">
    <property type="entry name" value="D-amino_acid_metab_enzyme"/>
</dbReference>
<evidence type="ECO:0000313" key="3">
    <source>
        <dbReference type="Proteomes" id="UP000033200"/>
    </source>
</evidence>
<dbReference type="SUPFAM" id="SSF51419">
    <property type="entry name" value="PLP-binding barrel"/>
    <property type="match status" value="1"/>
</dbReference>
<dbReference type="STRING" id="1549858.MC45_00975"/>
<dbReference type="EMBL" id="CP009571">
    <property type="protein sequence ID" value="AIT05237.1"/>
    <property type="molecule type" value="Genomic_DNA"/>
</dbReference>
<keyword evidence="3" id="KW-1185">Reference proteome</keyword>
<dbReference type="Gene3D" id="3.20.20.10">
    <property type="entry name" value="Alanine racemase"/>
    <property type="match status" value="1"/>
</dbReference>
<accession>A0A097ECE1</accession>
<dbReference type="RefSeq" id="WP_038658475.1">
    <property type="nucleotide sequence ID" value="NZ_CP009571.1"/>
</dbReference>
<protein>
    <submittedName>
        <fullName evidence="2">Amino acid aldolase</fullName>
    </submittedName>
</protein>
<organism evidence="2 3">
    <name type="scientific">Sphingomonas taxi</name>
    <dbReference type="NCBI Taxonomy" id="1549858"/>
    <lineage>
        <taxon>Bacteria</taxon>
        <taxon>Pseudomonadati</taxon>
        <taxon>Pseudomonadota</taxon>
        <taxon>Alphaproteobacteria</taxon>
        <taxon>Sphingomonadales</taxon>
        <taxon>Sphingomonadaceae</taxon>
        <taxon>Sphingomonas</taxon>
    </lineage>
</organism>
<dbReference type="PANTHER" id="PTHR28004:SF2">
    <property type="entry name" value="D-SERINE DEHYDRATASE"/>
    <property type="match status" value="1"/>
</dbReference>